<dbReference type="Gene3D" id="3.30.1360.60">
    <property type="entry name" value="Glucose permease domain IIB"/>
    <property type="match status" value="1"/>
</dbReference>
<organism evidence="15 16">
    <name type="scientific">Collinsella aerofaciens</name>
    <dbReference type="NCBI Taxonomy" id="74426"/>
    <lineage>
        <taxon>Bacteria</taxon>
        <taxon>Bacillati</taxon>
        <taxon>Actinomycetota</taxon>
        <taxon>Coriobacteriia</taxon>
        <taxon>Coriobacteriales</taxon>
        <taxon>Coriobacteriaceae</taxon>
        <taxon>Collinsella</taxon>
    </lineage>
</organism>
<dbReference type="GO" id="GO:0005886">
    <property type="term" value="C:plasma membrane"/>
    <property type="evidence" value="ECO:0007669"/>
    <property type="project" value="UniProtKB-SubCell"/>
</dbReference>
<evidence type="ECO:0000313" key="15">
    <source>
        <dbReference type="EMBL" id="VWL92684.1"/>
    </source>
</evidence>
<dbReference type="PANTHER" id="PTHR30009">
    <property type="entry name" value="CYTOCHROME C-TYPE SYNTHESIS PROTEIN AND PTS TRANSMEMBRANE COMPONENT"/>
    <property type="match status" value="1"/>
</dbReference>
<evidence type="ECO:0000256" key="9">
    <source>
        <dbReference type="ARBA" id="ARBA00022989"/>
    </source>
</evidence>
<proteinExistence type="predicted"/>
<feature type="transmembrane region" description="Helical" evidence="12">
    <location>
        <begin position="368"/>
        <end position="386"/>
    </location>
</feature>
<dbReference type="PROSITE" id="PS51098">
    <property type="entry name" value="PTS_EIIB_TYPE_1"/>
    <property type="match status" value="1"/>
</dbReference>
<keyword evidence="8" id="KW-0418">Kinase</keyword>
<dbReference type="GO" id="GO:0016301">
    <property type="term" value="F:kinase activity"/>
    <property type="evidence" value="ECO:0007669"/>
    <property type="project" value="UniProtKB-KW"/>
</dbReference>
<dbReference type="PROSITE" id="PS51103">
    <property type="entry name" value="PTS_EIIC_TYPE_1"/>
    <property type="match status" value="1"/>
</dbReference>
<keyword evidence="7 12" id="KW-0812">Transmembrane</keyword>
<dbReference type="Pfam" id="PF00367">
    <property type="entry name" value="PTS_EIIB"/>
    <property type="match status" value="1"/>
</dbReference>
<gene>
    <name evidence="15" type="primary">malX_2</name>
    <name evidence="15" type="ORF">KCJAJFAP_02114</name>
</gene>
<keyword evidence="3" id="KW-1003">Cell membrane</keyword>
<dbReference type="InterPro" id="IPR001996">
    <property type="entry name" value="PTS_IIB_1"/>
</dbReference>
<evidence type="ECO:0000256" key="11">
    <source>
        <dbReference type="PROSITE-ProRule" id="PRU00421"/>
    </source>
</evidence>
<dbReference type="NCBIfam" id="TIGR00826">
    <property type="entry name" value="EIIB_glc"/>
    <property type="match status" value="1"/>
</dbReference>
<keyword evidence="16" id="KW-1185">Reference proteome</keyword>
<feature type="transmembrane region" description="Helical" evidence="12">
    <location>
        <begin position="279"/>
        <end position="300"/>
    </location>
</feature>
<feature type="transmembrane region" description="Helical" evidence="12">
    <location>
        <begin position="334"/>
        <end position="356"/>
    </location>
</feature>
<dbReference type="InterPro" id="IPR036878">
    <property type="entry name" value="Glu_permease_IIB"/>
</dbReference>
<feature type="transmembrane region" description="Helical" evidence="12">
    <location>
        <begin position="12"/>
        <end position="34"/>
    </location>
</feature>
<feature type="domain" description="PTS EIIC type-1" evidence="14">
    <location>
        <begin position="4"/>
        <end position="425"/>
    </location>
</feature>
<evidence type="ECO:0000256" key="6">
    <source>
        <dbReference type="ARBA" id="ARBA00022683"/>
    </source>
</evidence>
<evidence type="ECO:0000256" key="12">
    <source>
        <dbReference type="SAM" id="Phobius"/>
    </source>
</evidence>
<feature type="transmembrane region" description="Helical" evidence="12">
    <location>
        <begin position="392"/>
        <end position="413"/>
    </location>
</feature>
<dbReference type="GO" id="GO:0090563">
    <property type="term" value="F:protein-phosphocysteine-sugar phosphotransferase activity"/>
    <property type="evidence" value="ECO:0007669"/>
    <property type="project" value="TreeGrafter"/>
</dbReference>
<keyword evidence="2" id="KW-0813">Transport</keyword>
<feature type="transmembrane region" description="Helical" evidence="12">
    <location>
        <begin position="97"/>
        <end position="117"/>
    </location>
</feature>
<dbReference type="InterPro" id="IPR013013">
    <property type="entry name" value="PTS_EIIC_1"/>
</dbReference>
<dbReference type="EMBL" id="CABWIE010000011">
    <property type="protein sequence ID" value="VWL92684.1"/>
    <property type="molecule type" value="Genomic_DNA"/>
</dbReference>
<dbReference type="CDD" id="cd00212">
    <property type="entry name" value="PTS_IIB_glc"/>
    <property type="match status" value="1"/>
</dbReference>
<dbReference type="SUPFAM" id="SSF55604">
    <property type="entry name" value="Glucose permease domain IIB"/>
    <property type="match status" value="1"/>
</dbReference>
<feature type="transmembrane region" description="Helical" evidence="12">
    <location>
        <begin position="129"/>
        <end position="152"/>
    </location>
</feature>
<keyword evidence="9 12" id="KW-1133">Transmembrane helix</keyword>
<evidence type="ECO:0000259" key="14">
    <source>
        <dbReference type="PROSITE" id="PS51103"/>
    </source>
</evidence>
<dbReference type="Proteomes" id="UP000361836">
    <property type="component" value="Unassembled WGS sequence"/>
</dbReference>
<dbReference type="InterPro" id="IPR018113">
    <property type="entry name" value="PTrfase_EIIB_Cys"/>
</dbReference>
<evidence type="ECO:0000256" key="7">
    <source>
        <dbReference type="ARBA" id="ARBA00022692"/>
    </source>
</evidence>
<evidence type="ECO:0000256" key="3">
    <source>
        <dbReference type="ARBA" id="ARBA00022475"/>
    </source>
</evidence>
<dbReference type="GO" id="GO:0009401">
    <property type="term" value="P:phosphoenolpyruvate-dependent sugar phosphotransferase system"/>
    <property type="evidence" value="ECO:0007669"/>
    <property type="project" value="UniProtKB-KW"/>
</dbReference>
<dbReference type="OrthoDB" id="9797715at2"/>
<feature type="active site" description="Phosphocysteine intermediate; for EIIB activity" evidence="11">
    <location>
        <position position="462"/>
    </location>
</feature>
<name>A0A5K1IUT0_9ACTN</name>
<sequence length="520" mass="55971">MNKDELLAKFQRLGKVLMTPVLILPIAGILQGFGNAFTSPTLTAAVPWLAAPGFAIFFSILKAAAGIVMNNIPVIFSICLAYGFAKSEKATAALCGFLGYMCMNSVMGTFLTATGVIDPANLTTGQSTILGITTLDTGVIGGLLVGAIVAWLHNRYYKIELPAVFSIFNGTRFIPAVTLLSCSILALVMSFVFPFIQNALGALSEFIKTTGAFGAFVYGAGERMLLPFGLHHFVYLPFFFTSLGGVETIDGQTVQGAINIYNAILGSPSTPFNIEVSRFVMNGKVIFAMFGLPGAALAFYKTALPKNKKKTAALMIAIVVPCILSGITEPLEYSFLFIAPILYVFHALMAGLAYALTYILQFNVAGSASFGGPLLSLIFNGIMGAAKGSNWQVILFIGPIYFVVYYFVFKFIILKKDLKTPGREEESDDEAEKAPKTVISDLIPAIVEAVGGDNNIKSVEACFTRLRIQLNDCDKVVDDAEFTEKLEARGIVHVNGGVQIVYGNMASNYATQMRELLGME</sequence>
<dbReference type="InterPro" id="IPR003352">
    <property type="entry name" value="PTS_EIIC"/>
</dbReference>
<dbReference type="AlphaFoldDB" id="A0A5K1IUT0"/>
<evidence type="ECO:0000256" key="5">
    <source>
        <dbReference type="ARBA" id="ARBA00022679"/>
    </source>
</evidence>
<reference evidence="15 16" key="1">
    <citation type="submission" date="2019-10" db="EMBL/GenBank/DDBJ databases">
        <authorList>
            <person name="Wolf R A."/>
        </authorList>
    </citation>
    <scope>NUCLEOTIDE SEQUENCE [LARGE SCALE GENOMIC DNA]</scope>
    <source>
        <strain evidence="15">Collinsella_aerofaciens_MC2</strain>
    </source>
</reference>
<dbReference type="GO" id="GO:0008982">
    <property type="term" value="F:protein-N(PI)-phosphohistidine-sugar phosphotransferase activity"/>
    <property type="evidence" value="ECO:0007669"/>
    <property type="project" value="InterPro"/>
</dbReference>
<feature type="transmembrane region" description="Helical" evidence="12">
    <location>
        <begin position="312"/>
        <end position="328"/>
    </location>
</feature>
<feature type="transmembrane region" description="Helical" evidence="12">
    <location>
        <begin position="173"/>
        <end position="196"/>
    </location>
</feature>
<accession>A0A5K1IUT0</accession>
<dbReference type="PANTHER" id="PTHR30009:SF24">
    <property type="entry name" value="PTS SYSTEM, IIBC COMPONENT"/>
    <property type="match status" value="1"/>
</dbReference>
<evidence type="ECO:0000256" key="4">
    <source>
        <dbReference type="ARBA" id="ARBA00022597"/>
    </source>
</evidence>
<evidence type="ECO:0000313" key="16">
    <source>
        <dbReference type="Proteomes" id="UP000361836"/>
    </source>
</evidence>
<evidence type="ECO:0000256" key="1">
    <source>
        <dbReference type="ARBA" id="ARBA00004651"/>
    </source>
</evidence>
<keyword evidence="10 12" id="KW-0472">Membrane</keyword>
<feature type="domain" description="PTS EIIB type-1" evidence="13">
    <location>
        <begin position="440"/>
        <end position="520"/>
    </location>
</feature>
<keyword evidence="5" id="KW-0808">Transferase</keyword>
<evidence type="ECO:0000259" key="13">
    <source>
        <dbReference type="PROSITE" id="PS51098"/>
    </source>
</evidence>
<dbReference type="RefSeq" id="WP_152073265.1">
    <property type="nucleotide sequence ID" value="NZ_CAAKNU010000112.1"/>
</dbReference>
<protein>
    <submittedName>
        <fullName evidence="15">PTS system maltose-specific EIICB component</fullName>
    </submittedName>
</protein>
<dbReference type="Pfam" id="PF02378">
    <property type="entry name" value="PTS_EIIC"/>
    <property type="match status" value="1"/>
</dbReference>
<comment type="subcellular location">
    <subcellularLocation>
        <location evidence="1">Cell membrane</location>
        <topology evidence="1">Multi-pass membrane protein</topology>
    </subcellularLocation>
</comment>
<keyword evidence="6" id="KW-0598">Phosphotransferase system</keyword>
<feature type="transmembrane region" description="Helical" evidence="12">
    <location>
        <begin position="54"/>
        <end position="85"/>
    </location>
</feature>
<evidence type="ECO:0000256" key="2">
    <source>
        <dbReference type="ARBA" id="ARBA00022448"/>
    </source>
</evidence>
<dbReference type="InterPro" id="IPR050429">
    <property type="entry name" value="PTS_Glucose_EIICBA"/>
</dbReference>
<dbReference type="PROSITE" id="PS01035">
    <property type="entry name" value="PTS_EIIB_TYPE_1_CYS"/>
    <property type="match status" value="1"/>
</dbReference>
<evidence type="ECO:0000256" key="10">
    <source>
        <dbReference type="ARBA" id="ARBA00023136"/>
    </source>
</evidence>
<evidence type="ECO:0000256" key="8">
    <source>
        <dbReference type="ARBA" id="ARBA00022777"/>
    </source>
</evidence>
<keyword evidence="4" id="KW-0762">Sugar transport</keyword>